<organism evidence="2 3">
    <name type="scientific">Pedobacter alpinus</name>
    <dbReference type="NCBI Taxonomy" id="1590643"/>
    <lineage>
        <taxon>Bacteria</taxon>
        <taxon>Pseudomonadati</taxon>
        <taxon>Bacteroidota</taxon>
        <taxon>Sphingobacteriia</taxon>
        <taxon>Sphingobacteriales</taxon>
        <taxon>Sphingobacteriaceae</taxon>
        <taxon>Pedobacter</taxon>
    </lineage>
</organism>
<proteinExistence type="predicted"/>
<reference evidence="3" key="1">
    <citation type="journal article" date="2019" name="Int. J. Syst. Evol. Microbiol.">
        <title>The Global Catalogue of Microorganisms (GCM) 10K type strain sequencing project: providing services to taxonomists for standard genome sequencing and annotation.</title>
        <authorList>
            <consortium name="The Broad Institute Genomics Platform"/>
            <consortium name="The Broad Institute Genome Sequencing Center for Infectious Disease"/>
            <person name="Wu L."/>
            <person name="Ma J."/>
        </authorList>
    </citation>
    <scope>NUCLEOTIDE SEQUENCE [LARGE SCALE GENOMIC DNA]</scope>
    <source>
        <strain evidence="3">KCTC 42456</strain>
    </source>
</reference>
<evidence type="ECO:0000256" key="1">
    <source>
        <dbReference type="SAM" id="Phobius"/>
    </source>
</evidence>
<feature type="transmembrane region" description="Helical" evidence="1">
    <location>
        <begin position="12"/>
        <end position="30"/>
    </location>
</feature>
<accession>A0ABW5TQS5</accession>
<keyword evidence="1" id="KW-0812">Transmembrane</keyword>
<name>A0ABW5TQS5_9SPHI</name>
<evidence type="ECO:0000313" key="2">
    <source>
        <dbReference type="EMBL" id="MFD2731204.1"/>
    </source>
</evidence>
<protein>
    <submittedName>
        <fullName evidence="2">Uncharacterized protein</fullName>
    </submittedName>
</protein>
<sequence length="157" mass="17331">MNKLSKQTTASTTGLLIGLVLGFLIGLAMFKATPKSERSIVFPYAVGIGVMLTTIVGYKIGAVNDKETYRDIFLGIKHINTQHLNNAGEWVIQSSWKEYSGKENTLKTTVLDGEMVSIYNDVVISNHGYATNSRSASKTHEEVKTDLIQKLKDSFEV</sequence>
<gene>
    <name evidence="2" type="ORF">ACFSSE_05750</name>
</gene>
<comment type="caution">
    <text evidence="2">The sequence shown here is derived from an EMBL/GenBank/DDBJ whole genome shotgun (WGS) entry which is preliminary data.</text>
</comment>
<keyword evidence="3" id="KW-1185">Reference proteome</keyword>
<dbReference type="Proteomes" id="UP001597546">
    <property type="component" value="Unassembled WGS sequence"/>
</dbReference>
<evidence type="ECO:0000313" key="3">
    <source>
        <dbReference type="Proteomes" id="UP001597546"/>
    </source>
</evidence>
<dbReference type="RefSeq" id="WP_379046631.1">
    <property type="nucleotide sequence ID" value="NZ_JBHSKW010000062.1"/>
</dbReference>
<feature type="transmembrane region" description="Helical" evidence="1">
    <location>
        <begin position="42"/>
        <end position="60"/>
    </location>
</feature>
<dbReference type="EMBL" id="JBHULV010000016">
    <property type="protein sequence ID" value="MFD2731204.1"/>
    <property type="molecule type" value="Genomic_DNA"/>
</dbReference>
<keyword evidence="1" id="KW-0472">Membrane</keyword>
<keyword evidence="1" id="KW-1133">Transmembrane helix</keyword>